<evidence type="ECO:0000256" key="6">
    <source>
        <dbReference type="ARBA" id="ARBA00023159"/>
    </source>
</evidence>
<feature type="region of interest" description="Disordered" evidence="12">
    <location>
        <begin position="790"/>
        <end position="873"/>
    </location>
</feature>
<reference evidence="15 16" key="1">
    <citation type="submission" date="2024-04" db="EMBL/GenBank/DDBJ databases">
        <title>Symmetric and asymmetric DNA N6-adenine methylation regulates different biological responses in Mucorales.</title>
        <authorList>
            <consortium name="Lawrence Berkeley National Laboratory"/>
            <person name="Lax C."/>
            <person name="Mondo S.J."/>
            <person name="Osorio-Concepcion M."/>
            <person name="Muszewska A."/>
            <person name="Corrochano-Luque M."/>
            <person name="Gutierrez G."/>
            <person name="Riley R."/>
            <person name="Lipzen A."/>
            <person name="Guo J."/>
            <person name="Hundley H."/>
            <person name="Amirebrahimi M."/>
            <person name="Ng V."/>
            <person name="Lorenzo-Gutierrez D."/>
            <person name="Binder U."/>
            <person name="Yang J."/>
            <person name="Song Y."/>
            <person name="Canovas D."/>
            <person name="Navarro E."/>
            <person name="Freitag M."/>
            <person name="Gabaldon T."/>
            <person name="Grigoriev I.V."/>
            <person name="Corrochano L.M."/>
            <person name="Nicolas F.E."/>
            <person name="Garre V."/>
        </authorList>
    </citation>
    <scope>NUCLEOTIDE SEQUENCE [LARGE SCALE GENOMIC DNA]</scope>
    <source>
        <strain evidence="15 16">L51</strain>
    </source>
</reference>
<evidence type="ECO:0000256" key="3">
    <source>
        <dbReference type="ARBA" id="ARBA00019618"/>
    </source>
</evidence>
<evidence type="ECO:0000259" key="14">
    <source>
        <dbReference type="Pfam" id="PF18296"/>
    </source>
</evidence>
<feature type="compositionally biased region" description="Low complexity" evidence="12">
    <location>
        <begin position="800"/>
        <end position="810"/>
    </location>
</feature>
<evidence type="ECO:0000313" key="15">
    <source>
        <dbReference type="EMBL" id="KAL0075005.1"/>
    </source>
</evidence>
<dbReference type="Pfam" id="PF18296">
    <property type="entry name" value="MID_MedPIWI"/>
    <property type="match status" value="1"/>
</dbReference>
<keyword evidence="4 11" id="KW-0678">Repressor</keyword>
<feature type="compositionally biased region" description="Polar residues" evidence="12">
    <location>
        <begin position="1467"/>
        <end position="1487"/>
    </location>
</feature>
<comment type="caution">
    <text evidence="15">The sequence shown here is derived from an EMBL/GenBank/DDBJ whole genome shotgun (WGS) entry which is preliminary data.</text>
</comment>
<feature type="domain" description="MID" evidence="14">
    <location>
        <begin position="1115"/>
        <end position="1283"/>
    </location>
</feature>
<evidence type="ECO:0000256" key="10">
    <source>
        <dbReference type="ARBA" id="ARBA00032008"/>
    </source>
</evidence>
<evidence type="ECO:0000256" key="9">
    <source>
        <dbReference type="ARBA" id="ARBA00025661"/>
    </source>
</evidence>
<evidence type="ECO:0000256" key="8">
    <source>
        <dbReference type="ARBA" id="ARBA00023242"/>
    </source>
</evidence>
<dbReference type="PANTHER" id="PTHR48249:SF3">
    <property type="entry name" value="MEDIATOR OF RNA POLYMERASE II TRANSCRIPTION SUBUNIT 13"/>
    <property type="match status" value="1"/>
</dbReference>
<evidence type="ECO:0000256" key="1">
    <source>
        <dbReference type="ARBA" id="ARBA00004123"/>
    </source>
</evidence>
<dbReference type="Proteomes" id="UP001448207">
    <property type="component" value="Unassembled WGS sequence"/>
</dbReference>
<evidence type="ECO:0000313" key="16">
    <source>
        <dbReference type="Proteomes" id="UP001448207"/>
    </source>
</evidence>
<feature type="compositionally biased region" description="Low complexity" evidence="12">
    <location>
        <begin position="642"/>
        <end position="656"/>
    </location>
</feature>
<keyword evidence="16" id="KW-1185">Reference proteome</keyword>
<evidence type="ECO:0000256" key="11">
    <source>
        <dbReference type="RuleBase" id="RU364134"/>
    </source>
</evidence>
<keyword evidence="6 11" id="KW-0010">Activator</keyword>
<comment type="subcellular location">
    <subcellularLocation>
        <location evidence="1 11">Nucleus</location>
    </subcellularLocation>
</comment>
<accession>A0ABR3AI88</accession>
<gene>
    <name evidence="15" type="ORF">J3Q64DRAFT_1853455</name>
</gene>
<name>A0ABR3AI88_PHYBL</name>
<dbReference type="PANTHER" id="PTHR48249">
    <property type="entry name" value="MEDIATOR OF RNA POLYMERASE II TRANSCRIPTION SUBUNIT 13"/>
    <property type="match status" value="1"/>
</dbReference>
<dbReference type="InterPro" id="IPR051139">
    <property type="entry name" value="Mediator_complx_sub13"/>
</dbReference>
<evidence type="ECO:0000256" key="7">
    <source>
        <dbReference type="ARBA" id="ARBA00023163"/>
    </source>
</evidence>
<organism evidence="15 16">
    <name type="scientific">Phycomyces blakesleeanus</name>
    <dbReference type="NCBI Taxonomy" id="4837"/>
    <lineage>
        <taxon>Eukaryota</taxon>
        <taxon>Fungi</taxon>
        <taxon>Fungi incertae sedis</taxon>
        <taxon>Mucoromycota</taxon>
        <taxon>Mucoromycotina</taxon>
        <taxon>Mucoromycetes</taxon>
        <taxon>Mucorales</taxon>
        <taxon>Phycomycetaceae</taxon>
        <taxon>Phycomyces</taxon>
    </lineage>
</organism>
<dbReference type="EMBL" id="JBCLYO010000038">
    <property type="protein sequence ID" value="KAL0075005.1"/>
    <property type="molecule type" value="Genomic_DNA"/>
</dbReference>
<evidence type="ECO:0000256" key="2">
    <source>
        <dbReference type="ARBA" id="ARBA00009354"/>
    </source>
</evidence>
<keyword evidence="5 11" id="KW-0805">Transcription regulation</keyword>
<comment type="function">
    <text evidence="9 11">Component of the SRB8-11 complex. The SRB8-11 complex is a regulatory module of the Mediator complex which is itself involved in regulation of basal and activated RNA polymerase II-dependent transcription. The SRB8-11 complex may be involved in the transcriptional repression of a subset of genes regulated by Mediator. It may inhibit the association of the Mediator complex with RNA polymerase II to form the holoenzyme complex.</text>
</comment>
<feature type="region of interest" description="Disordered" evidence="12">
    <location>
        <begin position="1467"/>
        <end position="1490"/>
    </location>
</feature>
<evidence type="ECO:0000256" key="4">
    <source>
        <dbReference type="ARBA" id="ARBA00022491"/>
    </source>
</evidence>
<sequence length="1624" mass="180633">MLLDSSLTNILLVSCLRSLLPDFITSDRSQKQETRMCYGMFDADPTTNVLINAFWDLLDLTIPVAWCLSQSQPSDKTLVNLDLWVFWFDDSHTGLIDGHQGLRALDELRLGSFTWEAIFSKSQSPTASPIARSNPNTLVVVAEEYRLFIKAIRNLIQPAMIARGAIPIGDFLVYPSTCYVLDVMSSPSLKSHLDPDTATLLCVSYNCYFNGTHLVFQPISARMRVRPILLKDTRTRGRKVLLSPFGDKAHISSTGTYLTPHHLQDTILRQWSLLLHIPVQHLISPAPLPALIPVRLENGDLILYPSRLVYVPTSNRQSPSSIAGMNSLMGLNHGVTRDIGRIWEEWTHKDKIVNDQKVDYWSQNAAMSNVPAVLDLMSIDIHAQQPSLTTVLNEPVVLSTFMASKAGLSLNATSTTQPNKESPHALPHHDTKLSLSEYAKMYFTNPKKEPTPTTNDNMMVDTESNNISEATPRSLSNIHTTSHNNAINNTINNTSNPPHGTSVISNYTPDLLFTGSMDSSTITKNDMSSPNDNNLSLDDIDQMYDIPTGQSWGLDDTLDLDSFNMDVTEADFDFFESSPAPKPPVQNSLPNKIEETSDLMNIDIPDLHETPMSIKQDAPASVDTVTNTPCSTEFTAKSEQKPSINTPSSLTSTTTTAAATTANTVTATPTPTSTPTTLQIPILQQTTDLQEINKKSISSSCPLQSTIPPDFAPVFFREAVNDAKYYEGGKFTYSSPHLRITKRALYSPDYIPRPKKQAVIPNTTLSPQENASPRQNVAITAAKFNNMRIDSESEDDVGLRRPSASAASSARSEHGDIDMKMRNSGNGSNSSSSGSSSGSDYDESDGHNSDSDSDTDSDRGSDRNDQNGTDPDWIEWIQKAQQSMVYRMVNQENYKKIRKEGQQLDYDTPFSSVVGRWKCTTDDAQDISERDYRALDYLCQQAVIGGYPFSGGASDTCASGGEKIEGETISVIITRHRNIMQTIQGDVTHTPCVPRDSISVFQEFKSMLSGLFETKVESTPRIDEDHGLSSLAHHSSISIKGPLSLQNYFELSETNQAHSKYGKYQIKKRRPAEPNLAPLRPPMILVGRDDNCIEGSSDLITFWEKMRLEPYVCRKNVQYVVLCPKGERLESQADEFFRKGLSVIYETCLLGNHRPYNLANGRNGVVPVELLAHSSGNSWKTRQYKSYMNACLTLGSALGNKSVDNDQHVVIYLVNPVENLSFSLDLSRCFNALKMAFGMGLSKGKAQLVMQIVPVQHILLSSSFGGYTKFGLKEIAFSVYTRCDTVVSRSTRGTLCDVPPKTAIYTPIFVLTKPIPETIRFSLKKPLSATPILLDRGAMLHLAYTFSVDKQWLIIVWSDHRGELLEYSVLKTTNQSVRLSLEAMLTEIWTRTKEIAQRTGFVWTFTIAKLGLMFEDELKVWSTIVPQDERMVMVCVDLHTSLQISPSGPPTPVEYENLSFQPLTIPTITPETQSDTKNEQATTTEDLGNNGIGNGGVRSIMLNHRVAYSYLKEKTSYGQVVADLKLDDCWMLPLSTGYMIYDPPNEPTPCMEQYSNSPLAVEMHLICNQTARSAYTTLRKVIHQFYALSYINMMPSSSNFLPCHIVLVERLSRLLLTVLSDNVH</sequence>
<keyword evidence="7 11" id="KW-0804">Transcription</keyword>
<keyword evidence="8 11" id="KW-0539">Nucleus</keyword>
<comment type="similarity">
    <text evidence="2 11">Belongs to the Mediator complex subunit 13 family.</text>
</comment>
<feature type="compositionally biased region" description="Basic and acidic residues" evidence="12">
    <location>
        <begin position="811"/>
        <end position="821"/>
    </location>
</feature>
<comment type="subunit">
    <text evidence="11">Component of the SRB8-11 complex, which itself associates with the Mediator complex.</text>
</comment>
<dbReference type="InterPro" id="IPR009401">
    <property type="entry name" value="Med13_C"/>
</dbReference>
<evidence type="ECO:0000256" key="5">
    <source>
        <dbReference type="ARBA" id="ARBA00023015"/>
    </source>
</evidence>
<dbReference type="InterPro" id="IPR041285">
    <property type="entry name" value="MID_MedPIWI"/>
</dbReference>
<feature type="domain" description="Mediator complex subunit Med13 C-terminal" evidence="13">
    <location>
        <begin position="1305"/>
        <end position="1608"/>
    </location>
</feature>
<evidence type="ECO:0000259" key="13">
    <source>
        <dbReference type="Pfam" id="PF06333"/>
    </source>
</evidence>
<feature type="compositionally biased region" description="Low complexity" evidence="12">
    <location>
        <begin position="823"/>
        <end position="839"/>
    </location>
</feature>
<dbReference type="Pfam" id="PF06333">
    <property type="entry name" value="Med13_C"/>
    <property type="match status" value="1"/>
</dbReference>
<protein>
    <recommendedName>
        <fullName evidence="3 11">Mediator of RNA polymerase II transcription subunit 13</fullName>
    </recommendedName>
    <alternativeName>
        <fullName evidence="10 11">Mediator complex subunit 13</fullName>
    </alternativeName>
</protein>
<feature type="compositionally biased region" description="Basic and acidic residues" evidence="12">
    <location>
        <begin position="844"/>
        <end position="865"/>
    </location>
</feature>
<feature type="region of interest" description="Disordered" evidence="12">
    <location>
        <begin position="635"/>
        <end position="656"/>
    </location>
</feature>
<proteinExistence type="inferred from homology"/>
<evidence type="ECO:0000256" key="12">
    <source>
        <dbReference type="SAM" id="MobiDB-lite"/>
    </source>
</evidence>